<gene>
    <name evidence="3" type="ORF">NCPPB2254_02518</name>
</gene>
<dbReference type="GO" id="GO:0043565">
    <property type="term" value="F:sequence-specific DNA binding"/>
    <property type="evidence" value="ECO:0007669"/>
    <property type="project" value="TreeGrafter"/>
</dbReference>
<dbReference type="SUPFAM" id="SSF53850">
    <property type="entry name" value="Periplasmic binding protein-like II"/>
    <property type="match status" value="1"/>
</dbReference>
<dbReference type="GO" id="GO:0006351">
    <property type="term" value="P:DNA-templated transcription"/>
    <property type="evidence" value="ECO:0007669"/>
    <property type="project" value="TreeGrafter"/>
</dbReference>
<dbReference type="PANTHER" id="PTHR30537:SF17">
    <property type="entry name" value="LYSR-FAMILY REGULATORY PROTEIN"/>
    <property type="match status" value="1"/>
</dbReference>
<proteinExistence type="inferred from homology"/>
<accession>A0AB38EFZ9</accession>
<evidence type="ECO:0000313" key="4">
    <source>
        <dbReference type="Proteomes" id="UP000237580"/>
    </source>
</evidence>
<dbReference type="AlphaFoldDB" id="A0AB38EFZ9"/>
<feature type="domain" description="LysR substrate-binding" evidence="2">
    <location>
        <begin position="10"/>
        <end position="95"/>
    </location>
</feature>
<dbReference type="PANTHER" id="PTHR30537">
    <property type="entry name" value="HTH-TYPE TRANSCRIPTIONAL REGULATOR"/>
    <property type="match status" value="1"/>
</dbReference>
<comment type="similarity">
    <text evidence="1">Belongs to the LysR transcriptional regulatory family.</text>
</comment>
<evidence type="ECO:0000313" key="3">
    <source>
        <dbReference type="EMBL" id="SOQ09791.1"/>
    </source>
</evidence>
<comment type="caution">
    <text evidence="3">The sequence shown here is derived from an EMBL/GenBank/DDBJ whole genome shotgun (WGS) entry which is preliminary data.</text>
</comment>
<sequence>MPAYAMHLNGEQVRVQGRYTLAVDDGNAYIAAELAGLGILWLSDYMARPHLARGKLVPLFQDRQLDSMPMYVAFSPNRHVSVKVRVFIDWVIELMAEHAPVGERGRLDRA</sequence>
<dbReference type="InterPro" id="IPR005119">
    <property type="entry name" value="LysR_subst-bd"/>
</dbReference>
<dbReference type="GO" id="GO:0003700">
    <property type="term" value="F:DNA-binding transcription factor activity"/>
    <property type="evidence" value="ECO:0007669"/>
    <property type="project" value="TreeGrafter"/>
</dbReference>
<dbReference type="Pfam" id="PF03466">
    <property type="entry name" value="LysR_substrate"/>
    <property type="match status" value="1"/>
</dbReference>
<dbReference type="EMBL" id="ODAM01000062">
    <property type="protein sequence ID" value="SOQ09791.1"/>
    <property type="molecule type" value="Genomic_DNA"/>
</dbReference>
<protein>
    <submittedName>
        <fullName evidence="3">LysR family transcriptional regulator</fullName>
    </submittedName>
</protein>
<dbReference type="InterPro" id="IPR058163">
    <property type="entry name" value="LysR-type_TF_proteobact-type"/>
</dbReference>
<name>A0AB38EFZ9_9PSED</name>
<dbReference type="Gene3D" id="3.40.190.290">
    <property type="match status" value="1"/>
</dbReference>
<evidence type="ECO:0000259" key="2">
    <source>
        <dbReference type="Pfam" id="PF03466"/>
    </source>
</evidence>
<evidence type="ECO:0000256" key="1">
    <source>
        <dbReference type="ARBA" id="ARBA00009437"/>
    </source>
</evidence>
<dbReference type="Proteomes" id="UP000237580">
    <property type="component" value="Unassembled WGS sequence"/>
</dbReference>
<organism evidence="3 4">
    <name type="scientific">Pseudomonas syringae pv. persicae</name>
    <dbReference type="NCBI Taxonomy" id="237306"/>
    <lineage>
        <taxon>Bacteria</taxon>
        <taxon>Pseudomonadati</taxon>
        <taxon>Pseudomonadota</taxon>
        <taxon>Gammaproteobacteria</taxon>
        <taxon>Pseudomonadales</taxon>
        <taxon>Pseudomonadaceae</taxon>
        <taxon>Pseudomonas</taxon>
    </lineage>
</organism>
<reference evidence="3 4" key="1">
    <citation type="submission" date="2017-11" db="EMBL/GenBank/DDBJ databases">
        <authorList>
            <person name="Blom J."/>
        </authorList>
    </citation>
    <scope>NUCLEOTIDE SEQUENCE [LARGE SCALE GENOMIC DNA]</scope>
    <source>
        <strain evidence="3">NCPPB 2254</strain>
    </source>
</reference>